<evidence type="ECO:0000313" key="3">
    <source>
        <dbReference type="Proteomes" id="UP001597041"/>
    </source>
</evidence>
<gene>
    <name evidence="2" type="ORF">ACFQ19_01690</name>
</gene>
<feature type="domain" description="Helix-turn-helix conjugative transposon-like" evidence="1">
    <location>
        <begin position="15"/>
        <end position="54"/>
    </location>
</feature>
<dbReference type="InterPro" id="IPR024760">
    <property type="entry name" value="HTH_dom_conjug_TS-like"/>
</dbReference>
<organism evidence="2 3">
    <name type="scientific">Oceanobacillus locisalsi</name>
    <dbReference type="NCBI Taxonomy" id="546107"/>
    <lineage>
        <taxon>Bacteria</taxon>
        <taxon>Bacillati</taxon>
        <taxon>Bacillota</taxon>
        <taxon>Bacilli</taxon>
        <taxon>Bacillales</taxon>
        <taxon>Bacillaceae</taxon>
        <taxon>Oceanobacillus</taxon>
    </lineage>
</organism>
<name>A0ABW3NAM9_9BACI</name>
<protein>
    <submittedName>
        <fullName evidence="2">Helix-turn-helix domain-containing protein</fullName>
    </submittedName>
</protein>
<sequence>MINLNYLAPDQTEDIEQLLNHFDSKIKQTSRNASYHNRHDLEQELRLKIIEKLLEVEFREAPEFWWFFQDCS</sequence>
<dbReference type="RefSeq" id="WP_379590188.1">
    <property type="nucleotide sequence ID" value="NZ_JBHTKK010000001.1"/>
</dbReference>
<comment type="caution">
    <text evidence="2">The sequence shown here is derived from an EMBL/GenBank/DDBJ whole genome shotgun (WGS) entry which is preliminary data.</text>
</comment>
<dbReference type="Pfam" id="PF12645">
    <property type="entry name" value="HTH_16"/>
    <property type="match status" value="1"/>
</dbReference>
<dbReference type="Proteomes" id="UP001597041">
    <property type="component" value="Unassembled WGS sequence"/>
</dbReference>
<proteinExistence type="predicted"/>
<dbReference type="EMBL" id="JBHTKK010000001">
    <property type="protein sequence ID" value="MFD1064727.1"/>
    <property type="molecule type" value="Genomic_DNA"/>
</dbReference>
<accession>A0ABW3NAM9</accession>
<evidence type="ECO:0000259" key="1">
    <source>
        <dbReference type="Pfam" id="PF12645"/>
    </source>
</evidence>
<reference evidence="3" key="1">
    <citation type="journal article" date="2019" name="Int. J. Syst. Evol. Microbiol.">
        <title>The Global Catalogue of Microorganisms (GCM) 10K type strain sequencing project: providing services to taxonomists for standard genome sequencing and annotation.</title>
        <authorList>
            <consortium name="The Broad Institute Genomics Platform"/>
            <consortium name="The Broad Institute Genome Sequencing Center for Infectious Disease"/>
            <person name="Wu L."/>
            <person name="Ma J."/>
        </authorList>
    </citation>
    <scope>NUCLEOTIDE SEQUENCE [LARGE SCALE GENOMIC DNA]</scope>
    <source>
        <strain evidence="3">CCUG 56608</strain>
    </source>
</reference>
<evidence type="ECO:0000313" key="2">
    <source>
        <dbReference type="EMBL" id="MFD1064727.1"/>
    </source>
</evidence>
<keyword evidence="3" id="KW-1185">Reference proteome</keyword>